<dbReference type="Pfam" id="PF01061">
    <property type="entry name" value="ABC2_membrane"/>
    <property type="match status" value="1"/>
</dbReference>
<evidence type="ECO:0000256" key="6">
    <source>
        <dbReference type="RuleBase" id="RU361157"/>
    </source>
</evidence>
<dbReference type="InterPro" id="IPR000412">
    <property type="entry name" value="ABC_2_transport"/>
</dbReference>
<gene>
    <name evidence="8" type="ORF">HDA36_002773</name>
</gene>
<dbReference type="InterPro" id="IPR013525">
    <property type="entry name" value="ABC2_TM"/>
</dbReference>
<name>A0A7W8QMG7_9ACTN</name>
<dbReference type="EMBL" id="JACHDB010000001">
    <property type="protein sequence ID" value="MBB5432689.1"/>
    <property type="molecule type" value="Genomic_DNA"/>
</dbReference>
<dbReference type="InterPro" id="IPR051784">
    <property type="entry name" value="Nod_factor_ABC_transporter"/>
</dbReference>
<comment type="subcellular location">
    <subcellularLocation>
        <location evidence="6">Cell membrane</location>
        <topology evidence="6">Multi-pass membrane protein</topology>
    </subcellularLocation>
    <subcellularLocation>
        <location evidence="1">Membrane</location>
        <topology evidence="1">Multi-pass membrane protein</topology>
    </subcellularLocation>
</comment>
<keyword evidence="2 6" id="KW-0812">Transmembrane</keyword>
<dbReference type="RefSeq" id="WP_184392220.1">
    <property type="nucleotide sequence ID" value="NZ_BAAAJD010000100.1"/>
</dbReference>
<keyword evidence="4 6" id="KW-0472">Membrane</keyword>
<dbReference type="GO" id="GO:0043190">
    <property type="term" value="C:ATP-binding cassette (ABC) transporter complex"/>
    <property type="evidence" value="ECO:0007669"/>
    <property type="project" value="InterPro"/>
</dbReference>
<accession>A0A7W8QMG7</accession>
<feature type="transmembrane region" description="Helical" evidence="6">
    <location>
        <begin position="119"/>
        <end position="145"/>
    </location>
</feature>
<feature type="transmembrane region" description="Helical" evidence="6">
    <location>
        <begin position="188"/>
        <end position="207"/>
    </location>
</feature>
<dbReference type="AlphaFoldDB" id="A0A7W8QMG7"/>
<evidence type="ECO:0000313" key="9">
    <source>
        <dbReference type="Proteomes" id="UP000572635"/>
    </source>
</evidence>
<evidence type="ECO:0000256" key="1">
    <source>
        <dbReference type="ARBA" id="ARBA00004141"/>
    </source>
</evidence>
<evidence type="ECO:0000256" key="4">
    <source>
        <dbReference type="ARBA" id="ARBA00023136"/>
    </source>
</evidence>
<dbReference type="Proteomes" id="UP000572635">
    <property type="component" value="Unassembled WGS sequence"/>
</dbReference>
<evidence type="ECO:0000313" key="8">
    <source>
        <dbReference type="EMBL" id="MBB5432689.1"/>
    </source>
</evidence>
<dbReference type="GO" id="GO:0140359">
    <property type="term" value="F:ABC-type transporter activity"/>
    <property type="evidence" value="ECO:0007669"/>
    <property type="project" value="InterPro"/>
</dbReference>
<dbReference type="PIRSF" id="PIRSF006648">
    <property type="entry name" value="DrrB"/>
    <property type="match status" value="1"/>
</dbReference>
<dbReference type="PANTHER" id="PTHR43229">
    <property type="entry name" value="NODULATION PROTEIN J"/>
    <property type="match status" value="1"/>
</dbReference>
<dbReference type="PANTHER" id="PTHR43229:SF2">
    <property type="entry name" value="NODULATION PROTEIN J"/>
    <property type="match status" value="1"/>
</dbReference>
<feature type="transmembrane region" description="Helical" evidence="6">
    <location>
        <begin position="43"/>
        <end position="62"/>
    </location>
</feature>
<dbReference type="GO" id="GO:0046677">
    <property type="term" value="P:response to antibiotic"/>
    <property type="evidence" value="ECO:0007669"/>
    <property type="project" value="UniProtKB-KW"/>
</dbReference>
<feature type="transmembrane region" description="Helical" evidence="6">
    <location>
        <begin position="252"/>
        <end position="272"/>
    </location>
</feature>
<evidence type="ECO:0000259" key="7">
    <source>
        <dbReference type="PROSITE" id="PS51012"/>
    </source>
</evidence>
<evidence type="ECO:0000256" key="2">
    <source>
        <dbReference type="ARBA" id="ARBA00022692"/>
    </source>
</evidence>
<feature type="domain" description="ABC transmembrane type-2" evidence="7">
    <location>
        <begin position="41"/>
        <end position="275"/>
    </location>
</feature>
<dbReference type="PROSITE" id="PS51012">
    <property type="entry name" value="ABC_TM2"/>
    <property type="match status" value="1"/>
</dbReference>
<feature type="transmembrane region" description="Helical" evidence="6">
    <location>
        <begin position="74"/>
        <end position="98"/>
    </location>
</feature>
<keyword evidence="6" id="KW-0813">Transport</keyword>
<reference evidence="8 9" key="1">
    <citation type="submission" date="2020-08" db="EMBL/GenBank/DDBJ databases">
        <title>Sequencing the genomes of 1000 actinobacteria strains.</title>
        <authorList>
            <person name="Klenk H.-P."/>
        </authorList>
    </citation>
    <scope>NUCLEOTIDE SEQUENCE [LARGE SCALE GENOMIC DNA]</scope>
    <source>
        <strain evidence="8 9">DSM 44551</strain>
    </source>
</reference>
<proteinExistence type="inferred from homology"/>
<comment type="similarity">
    <text evidence="6">Belongs to the ABC-2 integral membrane protein family.</text>
</comment>
<keyword evidence="9" id="KW-1185">Reference proteome</keyword>
<evidence type="ECO:0000256" key="5">
    <source>
        <dbReference type="ARBA" id="ARBA00023251"/>
    </source>
</evidence>
<organism evidence="8 9">
    <name type="scientific">Nocardiopsis composta</name>
    <dbReference type="NCBI Taxonomy" id="157465"/>
    <lineage>
        <taxon>Bacteria</taxon>
        <taxon>Bacillati</taxon>
        <taxon>Actinomycetota</taxon>
        <taxon>Actinomycetes</taxon>
        <taxon>Streptosporangiales</taxon>
        <taxon>Nocardiopsidaceae</taxon>
        <taxon>Nocardiopsis</taxon>
    </lineage>
</organism>
<keyword evidence="5" id="KW-0046">Antibiotic resistance</keyword>
<dbReference type="InterPro" id="IPR047817">
    <property type="entry name" value="ABC2_TM_bact-type"/>
</dbReference>
<keyword evidence="3 6" id="KW-1133">Transmembrane helix</keyword>
<keyword evidence="6" id="KW-1003">Cell membrane</keyword>
<comment type="caution">
    <text evidence="8">The sequence shown here is derived from an EMBL/GenBank/DDBJ whole genome shotgun (WGS) entry which is preliminary data.</text>
</comment>
<feature type="transmembrane region" description="Helical" evidence="6">
    <location>
        <begin position="157"/>
        <end position="176"/>
    </location>
</feature>
<sequence>MSMTATPAARTAALPARPPGALRLGLSRGWLEIREFSREWEQLLFTFSLPALLLVLLSAVFAGDGDAGPAVAAYYTASLTATGLMSVSFQNLGIAIATERDNGTLRRLRGLPMPRSSYFLGKVLLVLMLAVGQVALLLGIGWAFYGVQPPPAGKWFDLAWIMLLGTTACTLLGIAASSAARSARSTQGAVVLPFLALQFVSGVFVPVHQLPDWLLGIGSLFPLKWMAQGMRSVFLPEEAAALEAAGSWQPGTVALVLAAWCVVGLVLCMTTFRWKTAKDG</sequence>
<evidence type="ECO:0000256" key="3">
    <source>
        <dbReference type="ARBA" id="ARBA00022989"/>
    </source>
</evidence>
<protein>
    <recommendedName>
        <fullName evidence="6">Transport permease protein</fullName>
    </recommendedName>
</protein>